<sequence length="533" mass="61689">MSTPIQIYTQTLWEKQSFKTILWIAFLVRLLAAFFSKGYAFHDDHFCVITVAQNWVYHLPHWFETGAPPLHSMFYAGFHYLLFLGLEQIGITNPEVKMTLVRLIHAAYSVLIVYYGYKITELLSDKKSASIVGLVLSLIWFMPYLSVKNLVEMTCIPPYLAGFYLILKANKKNTLQWQTWLAAGALFGFAFVLRYHTILFAGGLGLVLLFRKQWLESLLFSIGYLLVATLIQGGIDWAFFDYPFHSIVEYFEYNSAHANAYVSAPAYRFVLTVVGFLVPPVSIFLVYGFIRGWKIEPMMFMAAIVFFVFHSIVPNKQERFILPLLPIIIILGTCGWQEFVQRSKFWLTRQGFIKGCWIFFWVLNIGVAIALSVTYSKKGRIEPLRYLAQKEDLKAFILESYREFKFIPVFYLGTPSGQYEEINNRIFNNKNFDYPKPKYIQENVVGYTLWKDKKIDKLQQEIADMQALPNYIIFTGREGLEERIAMIEKALSASLALETQLEPGAYDAVLHFLNPGVHPDEHTFIYKISYTNK</sequence>
<dbReference type="GO" id="GO:0016020">
    <property type="term" value="C:membrane"/>
    <property type="evidence" value="ECO:0007669"/>
    <property type="project" value="GOC"/>
</dbReference>
<keyword evidence="7 11" id="KW-0812">Transmembrane</keyword>
<dbReference type="GO" id="GO:0012505">
    <property type="term" value="C:endomembrane system"/>
    <property type="evidence" value="ECO:0007669"/>
    <property type="project" value="UniProtKB-SubCell"/>
</dbReference>
<name>A0AAW9S805_9BACT</name>
<protein>
    <submittedName>
        <fullName evidence="12">Glycosyltransferase family 39 protein</fullName>
        <ecNumber evidence="12">2.4.-.-</ecNumber>
    </submittedName>
</protein>
<evidence type="ECO:0000313" key="12">
    <source>
        <dbReference type="EMBL" id="MEN7547061.1"/>
    </source>
</evidence>
<dbReference type="AlphaFoldDB" id="A0AAW9S805"/>
<keyword evidence="5 12" id="KW-0328">Glycosyltransferase</keyword>
<evidence type="ECO:0000256" key="1">
    <source>
        <dbReference type="ARBA" id="ARBA00004127"/>
    </source>
</evidence>
<comment type="subcellular location">
    <subcellularLocation>
        <location evidence="1">Endomembrane system</location>
        <topology evidence="1">Multi-pass membrane protein</topology>
    </subcellularLocation>
    <subcellularLocation>
        <location evidence="2">Endoplasmic reticulum membrane</location>
    </subcellularLocation>
</comment>
<evidence type="ECO:0000256" key="6">
    <source>
        <dbReference type="ARBA" id="ARBA00022679"/>
    </source>
</evidence>
<keyword evidence="10 11" id="KW-0472">Membrane</keyword>
<reference evidence="12 13" key="1">
    <citation type="submission" date="2024-04" db="EMBL/GenBank/DDBJ databases">
        <title>Novel genus in family Flammeovirgaceae.</title>
        <authorList>
            <person name="Nguyen T.H."/>
            <person name="Vuong T.Q."/>
            <person name="Le H."/>
            <person name="Kim S.-G."/>
        </authorList>
    </citation>
    <scope>NUCLEOTIDE SEQUENCE [LARGE SCALE GENOMIC DNA]</scope>
    <source>
        <strain evidence="12 13">JCM 23209</strain>
    </source>
</reference>
<feature type="transmembrane region" description="Helical" evidence="11">
    <location>
        <begin position="99"/>
        <end position="117"/>
    </location>
</feature>
<dbReference type="Pfam" id="PF03901">
    <property type="entry name" value="Glyco_transf_22"/>
    <property type="match status" value="1"/>
</dbReference>
<keyword evidence="4" id="KW-0337">GPI-anchor biosynthesis</keyword>
<feature type="transmembrane region" description="Helical" evidence="11">
    <location>
        <begin position="320"/>
        <end position="340"/>
    </location>
</feature>
<comment type="caution">
    <text evidence="12">The sequence shown here is derived from an EMBL/GenBank/DDBJ whole genome shotgun (WGS) entry which is preliminary data.</text>
</comment>
<evidence type="ECO:0000256" key="7">
    <source>
        <dbReference type="ARBA" id="ARBA00022692"/>
    </source>
</evidence>
<evidence type="ECO:0000256" key="5">
    <source>
        <dbReference type="ARBA" id="ARBA00022676"/>
    </source>
</evidence>
<feature type="transmembrane region" description="Helical" evidence="11">
    <location>
        <begin position="179"/>
        <end position="210"/>
    </location>
</feature>
<feature type="transmembrane region" description="Helical" evidence="11">
    <location>
        <begin position="217"/>
        <end position="240"/>
    </location>
</feature>
<dbReference type="GO" id="GO:0000026">
    <property type="term" value="F:alpha-1,2-mannosyltransferase activity"/>
    <property type="evidence" value="ECO:0007669"/>
    <property type="project" value="TreeGrafter"/>
</dbReference>
<gene>
    <name evidence="12" type="ORF">AAG747_04035</name>
</gene>
<feature type="transmembrane region" description="Helical" evidence="11">
    <location>
        <begin position="297"/>
        <end position="314"/>
    </location>
</feature>
<organism evidence="12 13">
    <name type="scientific">Rapidithrix thailandica</name>
    <dbReference type="NCBI Taxonomy" id="413964"/>
    <lineage>
        <taxon>Bacteria</taxon>
        <taxon>Pseudomonadati</taxon>
        <taxon>Bacteroidota</taxon>
        <taxon>Cytophagia</taxon>
        <taxon>Cytophagales</taxon>
        <taxon>Flammeovirgaceae</taxon>
        <taxon>Rapidithrix</taxon>
    </lineage>
</organism>
<keyword evidence="6 12" id="KW-0808">Transferase</keyword>
<dbReference type="RefSeq" id="WP_346819848.1">
    <property type="nucleotide sequence ID" value="NZ_JBDKWZ010000002.1"/>
</dbReference>
<evidence type="ECO:0000256" key="8">
    <source>
        <dbReference type="ARBA" id="ARBA00022824"/>
    </source>
</evidence>
<proteinExistence type="predicted"/>
<keyword evidence="9 11" id="KW-1133">Transmembrane helix</keyword>
<evidence type="ECO:0000256" key="9">
    <source>
        <dbReference type="ARBA" id="ARBA00022989"/>
    </source>
</evidence>
<dbReference type="Proteomes" id="UP001403385">
    <property type="component" value="Unassembled WGS sequence"/>
</dbReference>
<dbReference type="PANTHER" id="PTHR22760">
    <property type="entry name" value="GLYCOSYLTRANSFERASE"/>
    <property type="match status" value="1"/>
</dbReference>
<evidence type="ECO:0000256" key="4">
    <source>
        <dbReference type="ARBA" id="ARBA00022502"/>
    </source>
</evidence>
<accession>A0AAW9S805</accession>
<dbReference type="GO" id="GO:0006506">
    <property type="term" value="P:GPI anchor biosynthetic process"/>
    <property type="evidence" value="ECO:0007669"/>
    <property type="project" value="UniProtKB-KW"/>
</dbReference>
<keyword evidence="13" id="KW-1185">Reference proteome</keyword>
<keyword evidence="8" id="KW-0256">Endoplasmic reticulum</keyword>
<comment type="pathway">
    <text evidence="3">Glycolipid biosynthesis; glycosylphosphatidylinositol-anchor biosynthesis.</text>
</comment>
<feature type="transmembrane region" description="Helical" evidence="11">
    <location>
        <begin position="352"/>
        <end position="375"/>
    </location>
</feature>
<dbReference type="EC" id="2.4.-.-" evidence="12"/>
<evidence type="ECO:0000256" key="2">
    <source>
        <dbReference type="ARBA" id="ARBA00004586"/>
    </source>
</evidence>
<evidence type="ECO:0000256" key="11">
    <source>
        <dbReference type="SAM" id="Phobius"/>
    </source>
</evidence>
<feature type="transmembrane region" description="Helical" evidence="11">
    <location>
        <begin position="269"/>
        <end position="290"/>
    </location>
</feature>
<evidence type="ECO:0000313" key="13">
    <source>
        <dbReference type="Proteomes" id="UP001403385"/>
    </source>
</evidence>
<dbReference type="EMBL" id="JBDKWZ010000002">
    <property type="protein sequence ID" value="MEN7547061.1"/>
    <property type="molecule type" value="Genomic_DNA"/>
</dbReference>
<evidence type="ECO:0000256" key="10">
    <source>
        <dbReference type="ARBA" id="ARBA00023136"/>
    </source>
</evidence>
<dbReference type="PANTHER" id="PTHR22760:SF3">
    <property type="entry name" value="GPI MANNOSYLTRANSFERASE 4"/>
    <property type="match status" value="1"/>
</dbReference>
<evidence type="ECO:0000256" key="3">
    <source>
        <dbReference type="ARBA" id="ARBA00004687"/>
    </source>
</evidence>
<dbReference type="InterPro" id="IPR005599">
    <property type="entry name" value="GPI_mannosylTrfase"/>
</dbReference>
<feature type="transmembrane region" description="Helical" evidence="11">
    <location>
        <begin position="129"/>
        <end position="145"/>
    </location>
</feature>
<feature type="transmembrane region" description="Helical" evidence="11">
    <location>
        <begin position="21"/>
        <end position="41"/>
    </location>
</feature>